<dbReference type="GO" id="GO:0005249">
    <property type="term" value="F:voltage-gated potassium channel activity"/>
    <property type="evidence" value="ECO:0007669"/>
    <property type="project" value="TreeGrafter"/>
</dbReference>
<feature type="transmembrane region" description="Helical" evidence="2">
    <location>
        <begin position="94"/>
        <end position="115"/>
    </location>
</feature>
<sequence>MCMQTAAGVLFCACTLGESVKGALAKSVAERPKERSLYSEVCRLATGKTTRLPLLSPSALWQYERSKSAAAAAIAAAAAAYPALAAASSSSSSVLPVANGAGFWLAVVTAPRAFLARQRQRLRRLKRRIAAAGGAENGYRTTPLGAGGARVWWVLPPPPPPPPPPPAASKSRRHGSRAGGPGESMATPTGGGKHLRGRGDLWRLASGGDTAAVSPVEGEAGPAAAAAAARGGVVGHVWVSLKLRDPSMLMMRVVRQWNMARDEASVQQRRAAQLEAKRLWMFMPGISLWRVLLQLAGMSLLVSYCVTLTLRAFHSTRCRAAFNCDPETDPKLASLREWQTLADNMLSALSFLDMLLQFRTGYVDKNSKIIIDPKKVGLHYLRTWFIPDLWCSLPYGTMQPLLQPLLDEVEGAADSLSNASADHIAGVAAKSDNMIKATDSPLSMWVFKLSQRLHIGKINGIRGTRAFKYLDDSAMGVDLAVKQVVHVVRGRRRVLKWLGNPPKERGRIGKFFFRVGLTNKWTRIVLSYRLLGYAKVIGTLVRAMRVLAVAVRAVPRATRVLRLAAVFIRSYEGRRRSKDLHEASIVIQRRAGRHMALKVAGQLKTNLRRRTRARSESDIRISSTATAATGGGGGGGVGSPAFAFPKDNDDDNRSRVVSDAGRSSIGDAYGRDADASGREDGGGGRRRMMMPSPLRRSPARRRRGLSTPPRSPSLASDGGGSGSVGGWSSGVGVSSYSSVYRTPASVASSSEHYGENRPRSPSLIPSEVWSEDLSWDEVHLPRSPQRGAGAANLGWATEWDGHSAGTPTTPPRTGTGATR</sequence>
<evidence type="ECO:0000256" key="3">
    <source>
        <dbReference type="SAM" id="SignalP"/>
    </source>
</evidence>
<feature type="compositionally biased region" description="Gly residues" evidence="1">
    <location>
        <begin position="629"/>
        <end position="638"/>
    </location>
</feature>
<gene>
    <name evidence="4" type="ORF">Esi_0236_0033</name>
</gene>
<feature type="transmembrane region" description="Helical" evidence="2">
    <location>
        <begin position="287"/>
        <end position="310"/>
    </location>
</feature>
<dbReference type="PANTHER" id="PTHR10217">
    <property type="entry name" value="VOLTAGE AND LIGAND GATED POTASSIUM CHANNEL"/>
    <property type="match status" value="1"/>
</dbReference>
<dbReference type="EMBL" id="FN648416">
    <property type="protein sequence ID" value="CBJ31162.1"/>
    <property type="molecule type" value="Genomic_DNA"/>
</dbReference>
<dbReference type="Proteomes" id="UP000002630">
    <property type="component" value="Linkage Group LG29"/>
</dbReference>
<evidence type="ECO:0000256" key="2">
    <source>
        <dbReference type="SAM" id="Phobius"/>
    </source>
</evidence>
<keyword evidence="2" id="KW-0812">Transmembrane</keyword>
<dbReference type="AlphaFoldDB" id="D7FSM1"/>
<dbReference type="InParanoid" id="D7FSM1"/>
<feature type="region of interest" description="Disordered" evidence="1">
    <location>
        <begin position="780"/>
        <end position="819"/>
    </location>
</feature>
<keyword evidence="2" id="KW-1133">Transmembrane helix</keyword>
<feature type="compositionally biased region" description="Gly residues" evidence="1">
    <location>
        <begin position="717"/>
        <end position="726"/>
    </location>
</feature>
<dbReference type="EMBL" id="FN649754">
    <property type="protein sequence ID" value="CBJ31162.1"/>
    <property type="molecule type" value="Genomic_DNA"/>
</dbReference>
<dbReference type="PANTHER" id="PTHR10217:SF435">
    <property type="entry name" value="POTASSIUM VOLTAGE-GATED CHANNEL PROTEIN EAG"/>
    <property type="match status" value="1"/>
</dbReference>
<protein>
    <submittedName>
        <fullName evidence="4">Uncharacterized protein</fullName>
    </submittedName>
</protein>
<feature type="compositionally biased region" description="Low complexity" evidence="1">
    <location>
        <begin position="804"/>
        <end position="819"/>
    </location>
</feature>
<feature type="chain" id="PRO_5003095728" evidence="3">
    <location>
        <begin position="26"/>
        <end position="819"/>
    </location>
</feature>
<dbReference type="OrthoDB" id="421226at2759"/>
<name>D7FSM1_ECTSI</name>
<dbReference type="GO" id="GO:0005886">
    <property type="term" value="C:plasma membrane"/>
    <property type="evidence" value="ECO:0007669"/>
    <property type="project" value="TreeGrafter"/>
</dbReference>
<keyword evidence="2" id="KW-0472">Membrane</keyword>
<organism evidence="4 5">
    <name type="scientific">Ectocarpus siliculosus</name>
    <name type="common">Brown alga</name>
    <name type="synonym">Conferva siliculosa</name>
    <dbReference type="NCBI Taxonomy" id="2880"/>
    <lineage>
        <taxon>Eukaryota</taxon>
        <taxon>Sar</taxon>
        <taxon>Stramenopiles</taxon>
        <taxon>Ochrophyta</taxon>
        <taxon>PX clade</taxon>
        <taxon>Phaeophyceae</taxon>
        <taxon>Ectocarpales</taxon>
        <taxon>Ectocarpaceae</taxon>
        <taxon>Ectocarpus</taxon>
    </lineage>
</organism>
<dbReference type="eggNOG" id="KOG0498">
    <property type="taxonomic scope" value="Eukaryota"/>
</dbReference>
<feature type="region of interest" description="Disordered" evidence="1">
    <location>
        <begin position="606"/>
        <end position="726"/>
    </location>
</feature>
<dbReference type="GO" id="GO:0042391">
    <property type="term" value="P:regulation of membrane potential"/>
    <property type="evidence" value="ECO:0007669"/>
    <property type="project" value="TreeGrafter"/>
</dbReference>
<proteinExistence type="predicted"/>
<keyword evidence="5" id="KW-1185">Reference proteome</keyword>
<keyword evidence="3" id="KW-0732">Signal</keyword>
<accession>D7FSM1</accession>
<feature type="signal peptide" evidence="3">
    <location>
        <begin position="1"/>
        <end position="25"/>
    </location>
</feature>
<feature type="region of interest" description="Disordered" evidence="1">
    <location>
        <begin position="155"/>
        <end position="200"/>
    </location>
</feature>
<feature type="compositionally biased region" description="Pro residues" evidence="1">
    <location>
        <begin position="155"/>
        <end position="167"/>
    </location>
</feature>
<feature type="compositionally biased region" description="Basic and acidic residues" evidence="1">
    <location>
        <begin position="669"/>
        <end position="683"/>
    </location>
</feature>
<evidence type="ECO:0000313" key="4">
    <source>
        <dbReference type="EMBL" id="CBJ31162.1"/>
    </source>
</evidence>
<feature type="region of interest" description="Disordered" evidence="1">
    <location>
        <begin position="745"/>
        <end position="764"/>
    </location>
</feature>
<evidence type="ECO:0000256" key="1">
    <source>
        <dbReference type="SAM" id="MobiDB-lite"/>
    </source>
</evidence>
<evidence type="ECO:0000313" key="5">
    <source>
        <dbReference type="Proteomes" id="UP000002630"/>
    </source>
</evidence>
<dbReference type="STRING" id="2880.D7FSM1"/>
<dbReference type="SUPFAM" id="SSF101447">
    <property type="entry name" value="Formin homology 2 domain (FH2 domain)"/>
    <property type="match status" value="1"/>
</dbReference>
<dbReference type="InterPro" id="IPR050818">
    <property type="entry name" value="KCNH_animal-type"/>
</dbReference>
<reference evidence="4 5" key="1">
    <citation type="journal article" date="2010" name="Nature">
        <title>The Ectocarpus genome and the independent evolution of multicellularity in brown algae.</title>
        <authorList>
            <person name="Cock J.M."/>
            <person name="Sterck L."/>
            <person name="Rouze P."/>
            <person name="Scornet D."/>
            <person name="Allen A.E."/>
            <person name="Amoutzias G."/>
            <person name="Anthouard V."/>
            <person name="Artiguenave F."/>
            <person name="Aury J.M."/>
            <person name="Badger J.H."/>
            <person name="Beszteri B."/>
            <person name="Billiau K."/>
            <person name="Bonnet E."/>
            <person name="Bothwell J.H."/>
            <person name="Bowler C."/>
            <person name="Boyen C."/>
            <person name="Brownlee C."/>
            <person name="Carrano C.J."/>
            <person name="Charrier B."/>
            <person name="Cho G.Y."/>
            <person name="Coelho S.M."/>
            <person name="Collen J."/>
            <person name="Corre E."/>
            <person name="Da Silva C."/>
            <person name="Delage L."/>
            <person name="Delaroque N."/>
            <person name="Dittami S.M."/>
            <person name="Doulbeau S."/>
            <person name="Elias M."/>
            <person name="Farnham G."/>
            <person name="Gachon C.M."/>
            <person name="Gschloessl B."/>
            <person name="Heesch S."/>
            <person name="Jabbari K."/>
            <person name="Jubin C."/>
            <person name="Kawai H."/>
            <person name="Kimura K."/>
            <person name="Kloareg B."/>
            <person name="Kupper F.C."/>
            <person name="Lang D."/>
            <person name="Le Bail A."/>
            <person name="Leblanc C."/>
            <person name="Lerouge P."/>
            <person name="Lohr M."/>
            <person name="Lopez P.J."/>
            <person name="Martens C."/>
            <person name="Maumus F."/>
            <person name="Michel G."/>
            <person name="Miranda-Saavedra D."/>
            <person name="Morales J."/>
            <person name="Moreau H."/>
            <person name="Motomura T."/>
            <person name="Nagasato C."/>
            <person name="Napoli C.A."/>
            <person name="Nelson D.R."/>
            <person name="Nyvall-Collen P."/>
            <person name="Peters A.F."/>
            <person name="Pommier C."/>
            <person name="Potin P."/>
            <person name="Poulain J."/>
            <person name="Quesneville H."/>
            <person name="Read B."/>
            <person name="Rensing S.A."/>
            <person name="Ritter A."/>
            <person name="Rousvoal S."/>
            <person name="Samanta M."/>
            <person name="Samson G."/>
            <person name="Schroeder D.C."/>
            <person name="Segurens B."/>
            <person name="Strittmatter M."/>
            <person name="Tonon T."/>
            <person name="Tregear J.W."/>
            <person name="Valentin K."/>
            <person name="von Dassow P."/>
            <person name="Yamagishi T."/>
            <person name="Van de Peer Y."/>
            <person name="Wincker P."/>
        </authorList>
    </citation>
    <scope>NUCLEOTIDE SEQUENCE [LARGE SCALE GENOMIC DNA]</scope>
    <source>
        <strain evidence="5">Ec32 / CCAP1310/4</strain>
    </source>
</reference>